<dbReference type="PANTHER" id="PTHR43652">
    <property type="entry name" value="BASIC AMINO ACID ANTIPORTER YFCC-RELATED"/>
    <property type="match status" value="1"/>
</dbReference>
<evidence type="ECO:0000313" key="10">
    <source>
        <dbReference type="Proteomes" id="UP001500866"/>
    </source>
</evidence>
<feature type="transmembrane region" description="Helical" evidence="7">
    <location>
        <begin position="6"/>
        <end position="21"/>
    </location>
</feature>
<accession>A0ABP3QHB7</accession>
<dbReference type="Proteomes" id="UP001500866">
    <property type="component" value="Unassembled WGS sequence"/>
</dbReference>
<dbReference type="InterPro" id="IPR051679">
    <property type="entry name" value="DASS-Related_Transporters"/>
</dbReference>
<feature type="transmembrane region" description="Helical" evidence="7">
    <location>
        <begin position="403"/>
        <end position="436"/>
    </location>
</feature>
<evidence type="ECO:0000256" key="2">
    <source>
        <dbReference type="ARBA" id="ARBA00022448"/>
    </source>
</evidence>
<proteinExistence type="predicted"/>
<comment type="subcellular location">
    <subcellularLocation>
        <location evidence="1">Membrane</location>
        <topology evidence="1">Multi-pass membrane protein</topology>
    </subcellularLocation>
</comment>
<dbReference type="InterPro" id="IPR004680">
    <property type="entry name" value="Cit_transptr-like_dom"/>
</dbReference>
<feature type="transmembrane region" description="Helical" evidence="7">
    <location>
        <begin position="57"/>
        <end position="76"/>
    </location>
</feature>
<gene>
    <name evidence="9" type="ORF">GCM10009001_03750</name>
</gene>
<feature type="transmembrane region" description="Helical" evidence="7">
    <location>
        <begin position="448"/>
        <end position="467"/>
    </location>
</feature>
<dbReference type="Pfam" id="PF03600">
    <property type="entry name" value="CitMHS"/>
    <property type="match status" value="1"/>
</dbReference>
<dbReference type="PROSITE" id="PS51202">
    <property type="entry name" value="RCK_C"/>
    <property type="match status" value="2"/>
</dbReference>
<organism evidence="9 10">
    <name type="scientific">Virgibacillus siamensis</name>
    <dbReference type="NCBI Taxonomy" id="480071"/>
    <lineage>
        <taxon>Bacteria</taxon>
        <taxon>Bacillati</taxon>
        <taxon>Bacillota</taxon>
        <taxon>Bacilli</taxon>
        <taxon>Bacillales</taxon>
        <taxon>Bacillaceae</taxon>
        <taxon>Virgibacillus</taxon>
    </lineage>
</organism>
<evidence type="ECO:0000256" key="3">
    <source>
        <dbReference type="ARBA" id="ARBA00022692"/>
    </source>
</evidence>
<evidence type="ECO:0000256" key="4">
    <source>
        <dbReference type="ARBA" id="ARBA00022737"/>
    </source>
</evidence>
<dbReference type="InterPro" id="IPR036721">
    <property type="entry name" value="RCK_C_sf"/>
</dbReference>
<evidence type="ECO:0000256" key="6">
    <source>
        <dbReference type="ARBA" id="ARBA00023136"/>
    </source>
</evidence>
<sequence>MTFQMIFVLILIIAMLGALLLDVARPDMVVFSVLVILLISGILSPDQALSGFSNEGMLTIALLFIVAGAVQKSGLIDQMMTKWLKNSKTQAGSMVRFFVPVSAFSAFLNNTPIVVTFTPVIKKWCEDRGIAPSKFLIPLSYVTILGGTITLIGTSTNLVVHGMLTGTYGMEGFSLFTLAVVGIPIAIVGMIYLFTIGHRLLPDHKGFSQRVKEDSKEYIAEMHVSRSFQHIGETVKDAGLRDLKGLYLVEIIRGSDHISPVKSTTVIEKGDRLIFTGLISTIADLEEIKGLELETGTNIGLNDLKNGTSNLVEVVVSHDSSLTTKTIKQSRFRSKFDAGVIAVHRNNERIKSKVGDIVLRPGDTLLLLAGTDFLEKNQQSNDFYVVSSLDTPEKLKKNPVKGWFSIGLLLVMIAFVTAGVFSMFKAMALAVLILLVTKIVSPQEAKRYIQFDVLLLIASALGIGVAMRETGLAEWIATGLVSFGKPLGTLAIIFMIYFLTNLFTELITNTAAAVLMVPIGMSLAEQLEVAPMGFAVTIAIAASASFITPIGYQTNLIVYGPGGYTFKDYIKVGTPLSILVMITSVLIIYNVWF</sequence>
<evidence type="ECO:0000259" key="8">
    <source>
        <dbReference type="PROSITE" id="PS51202"/>
    </source>
</evidence>
<feature type="transmembrane region" description="Helical" evidence="7">
    <location>
        <begin position="529"/>
        <end position="552"/>
    </location>
</feature>
<dbReference type="PROSITE" id="PS01271">
    <property type="entry name" value="NA_SULFATE"/>
    <property type="match status" value="1"/>
</dbReference>
<feature type="transmembrane region" description="Helical" evidence="7">
    <location>
        <begin position="97"/>
        <end position="121"/>
    </location>
</feature>
<feature type="transmembrane region" description="Helical" evidence="7">
    <location>
        <begin position="487"/>
        <end position="517"/>
    </location>
</feature>
<feature type="transmembrane region" description="Helical" evidence="7">
    <location>
        <begin position="172"/>
        <end position="194"/>
    </location>
</feature>
<feature type="transmembrane region" description="Helical" evidence="7">
    <location>
        <begin position="572"/>
        <end position="592"/>
    </location>
</feature>
<name>A0ABP3QHB7_9BACI</name>
<dbReference type="SUPFAM" id="SSF116726">
    <property type="entry name" value="TrkA C-terminal domain-like"/>
    <property type="match status" value="2"/>
</dbReference>
<comment type="caution">
    <text evidence="9">The sequence shown here is derived from an EMBL/GenBank/DDBJ whole genome shotgun (WGS) entry which is preliminary data.</text>
</comment>
<keyword evidence="6 7" id="KW-0472">Membrane</keyword>
<protein>
    <submittedName>
        <fullName evidence="9">SLC13 family permease</fullName>
    </submittedName>
</protein>
<keyword evidence="5 7" id="KW-1133">Transmembrane helix</keyword>
<dbReference type="Pfam" id="PF02080">
    <property type="entry name" value="TrkA_C"/>
    <property type="match status" value="2"/>
</dbReference>
<reference evidence="10" key="1">
    <citation type="journal article" date="2019" name="Int. J. Syst. Evol. Microbiol.">
        <title>The Global Catalogue of Microorganisms (GCM) 10K type strain sequencing project: providing services to taxonomists for standard genome sequencing and annotation.</title>
        <authorList>
            <consortium name="The Broad Institute Genomics Platform"/>
            <consortium name="The Broad Institute Genome Sequencing Center for Infectious Disease"/>
            <person name="Wu L."/>
            <person name="Ma J."/>
        </authorList>
    </citation>
    <scope>NUCLEOTIDE SEQUENCE [LARGE SCALE GENOMIC DNA]</scope>
    <source>
        <strain evidence="10">JCM 15395</strain>
    </source>
</reference>
<evidence type="ECO:0000256" key="1">
    <source>
        <dbReference type="ARBA" id="ARBA00004141"/>
    </source>
</evidence>
<dbReference type="RefSeq" id="WP_343809775.1">
    <property type="nucleotide sequence ID" value="NZ_BAAADS010000001.1"/>
</dbReference>
<keyword evidence="4" id="KW-0677">Repeat</keyword>
<dbReference type="Gene3D" id="3.30.70.1450">
    <property type="entry name" value="Regulator of K+ conductance, C-terminal domain"/>
    <property type="match status" value="2"/>
</dbReference>
<evidence type="ECO:0000313" key="9">
    <source>
        <dbReference type="EMBL" id="GAA0590987.1"/>
    </source>
</evidence>
<evidence type="ECO:0000256" key="5">
    <source>
        <dbReference type="ARBA" id="ARBA00022989"/>
    </source>
</evidence>
<keyword evidence="2" id="KW-0813">Transport</keyword>
<feature type="transmembrane region" description="Helical" evidence="7">
    <location>
        <begin position="141"/>
        <end position="160"/>
    </location>
</feature>
<dbReference type="EMBL" id="BAAADS010000001">
    <property type="protein sequence ID" value="GAA0590987.1"/>
    <property type="molecule type" value="Genomic_DNA"/>
</dbReference>
<feature type="domain" description="RCK C-terminal" evidence="8">
    <location>
        <begin position="207"/>
        <end position="291"/>
    </location>
</feature>
<keyword evidence="3 7" id="KW-0812">Transmembrane</keyword>
<keyword evidence="10" id="KW-1185">Reference proteome</keyword>
<feature type="transmembrane region" description="Helical" evidence="7">
    <location>
        <begin position="28"/>
        <end position="45"/>
    </location>
</feature>
<dbReference type="InterPro" id="IPR031312">
    <property type="entry name" value="Na/sul_symport_CS"/>
</dbReference>
<feature type="domain" description="RCK C-terminal" evidence="8">
    <location>
        <begin position="299"/>
        <end position="383"/>
    </location>
</feature>
<dbReference type="PANTHER" id="PTHR43652:SF2">
    <property type="entry name" value="BASIC AMINO ACID ANTIPORTER YFCC-RELATED"/>
    <property type="match status" value="1"/>
</dbReference>
<dbReference type="InterPro" id="IPR006037">
    <property type="entry name" value="RCK_C"/>
</dbReference>
<evidence type="ECO:0000256" key="7">
    <source>
        <dbReference type="SAM" id="Phobius"/>
    </source>
</evidence>